<accession>A0A0V1CSR8</accession>
<dbReference type="Proteomes" id="UP000054632">
    <property type="component" value="Unassembled WGS sequence"/>
</dbReference>
<gene>
    <name evidence="2" type="ORF">T4A_8303</name>
</gene>
<dbReference type="EMBL" id="JYDR01003714">
    <property type="protein sequence ID" value="KRY52340.1"/>
    <property type="molecule type" value="Genomic_DNA"/>
</dbReference>
<keyword evidence="1" id="KW-1133">Transmembrane helix</keyword>
<keyword evidence="1" id="KW-0472">Membrane</keyword>
<proteinExistence type="predicted"/>
<evidence type="ECO:0000313" key="3">
    <source>
        <dbReference type="Proteomes" id="UP000054632"/>
    </source>
</evidence>
<reference evidence="2 3" key="1">
    <citation type="submission" date="2015-01" db="EMBL/GenBank/DDBJ databases">
        <title>Evolution of Trichinella species and genotypes.</title>
        <authorList>
            <person name="Korhonen P.K."/>
            <person name="Edoardo P."/>
            <person name="Giuseppe L.R."/>
            <person name="Gasser R.B."/>
        </authorList>
    </citation>
    <scope>NUCLEOTIDE SEQUENCE [LARGE SCALE GENOMIC DNA]</scope>
    <source>
        <strain evidence="2">ISS13</strain>
    </source>
</reference>
<protein>
    <submittedName>
        <fullName evidence="2">Uncharacterized protein</fullName>
    </submittedName>
</protein>
<dbReference type="AlphaFoldDB" id="A0A0V1CSR8"/>
<evidence type="ECO:0000313" key="2">
    <source>
        <dbReference type="EMBL" id="KRY52340.1"/>
    </source>
</evidence>
<feature type="non-terminal residue" evidence="2">
    <location>
        <position position="1"/>
    </location>
</feature>
<name>A0A0V1CSR8_TRIPS</name>
<sequence length="55" mass="6495">LVVFDFSYFGWISGKYCICGMRLCMFCFEILQRCVANGISFYLTFHVLIIVAWLR</sequence>
<comment type="caution">
    <text evidence="2">The sequence shown here is derived from an EMBL/GenBank/DDBJ whole genome shotgun (WGS) entry which is preliminary data.</text>
</comment>
<keyword evidence="1" id="KW-0812">Transmembrane</keyword>
<evidence type="ECO:0000256" key="1">
    <source>
        <dbReference type="SAM" id="Phobius"/>
    </source>
</evidence>
<organism evidence="2 3">
    <name type="scientific">Trichinella pseudospiralis</name>
    <name type="common">Parasitic roundworm</name>
    <dbReference type="NCBI Taxonomy" id="6337"/>
    <lineage>
        <taxon>Eukaryota</taxon>
        <taxon>Metazoa</taxon>
        <taxon>Ecdysozoa</taxon>
        <taxon>Nematoda</taxon>
        <taxon>Enoplea</taxon>
        <taxon>Dorylaimia</taxon>
        <taxon>Trichinellida</taxon>
        <taxon>Trichinellidae</taxon>
        <taxon>Trichinella</taxon>
    </lineage>
</organism>
<feature type="transmembrane region" description="Helical" evidence="1">
    <location>
        <begin position="35"/>
        <end position="54"/>
    </location>
</feature>